<gene>
    <name evidence="1" type="ORF">BS47DRAFT_1336402</name>
</gene>
<proteinExistence type="predicted"/>
<dbReference type="Proteomes" id="UP000886523">
    <property type="component" value="Unassembled WGS sequence"/>
</dbReference>
<dbReference type="EMBL" id="MU128914">
    <property type="protein sequence ID" value="KAF9520089.1"/>
    <property type="molecule type" value="Genomic_DNA"/>
</dbReference>
<evidence type="ECO:0000313" key="2">
    <source>
        <dbReference type="Proteomes" id="UP000886523"/>
    </source>
</evidence>
<evidence type="ECO:0000313" key="1">
    <source>
        <dbReference type="EMBL" id="KAF9520089.1"/>
    </source>
</evidence>
<organism evidence="1 2">
    <name type="scientific">Hydnum rufescens UP504</name>
    <dbReference type="NCBI Taxonomy" id="1448309"/>
    <lineage>
        <taxon>Eukaryota</taxon>
        <taxon>Fungi</taxon>
        <taxon>Dikarya</taxon>
        <taxon>Basidiomycota</taxon>
        <taxon>Agaricomycotina</taxon>
        <taxon>Agaricomycetes</taxon>
        <taxon>Cantharellales</taxon>
        <taxon>Hydnaceae</taxon>
        <taxon>Hydnum</taxon>
    </lineage>
</organism>
<protein>
    <submittedName>
        <fullName evidence="1">Uncharacterized protein</fullName>
    </submittedName>
</protein>
<reference evidence="1" key="1">
    <citation type="journal article" date="2020" name="Nat. Commun.">
        <title>Large-scale genome sequencing of mycorrhizal fungi provides insights into the early evolution of symbiotic traits.</title>
        <authorList>
            <person name="Miyauchi S."/>
            <person name="Kiss E."/>
            <person name="Kuo A."/>
            <person name="Drula E."/>
            <person name="Kohler A."/>
            <person name="Sanchez-Garcia M."/>
            <person name="Morin E."/>
            <person name="Andreopoulos B."/>
            <person name="Barry K.W."/>
            <person name="Bonito G."/>
            <person name="Buee M."/>
            <person name="Carver A."/>
            <person name="Chen C."/>
            <person name="Cichocki N."/>
            <person name="Clum A."/>
            <person name="Culley D."/>
            <person name="Crous P.W."/>
            <person name="Fauchery L."/>
            <person name="Girlanda M."/>
            <person name="Hayes R.D."/>
            <person name="Keri Z."/>
            <person name="LaButti K."/>
            <person name="Lipzen A."/>
            <person name="Lombard V."/>
            <person name="Magnuson J."/>
            <person name="Maillard F."/>
            <person name="Murat C."/>
            <person name="Nolan M."/>
            <person name="Ohm R.A."/>
            <person name="Pangilinan J."/>
            <person name="Pereira M.F."/>
            <person name="Perotto S."/>
            <person name="Peter M."/>
            <person name="Pfister S."/>
            <person name="Riley R."/>
            <person name="Sitrit Y."/>
            <person name="Stielow J.B."/>
            <person name="Szollosi G."/>
            <person name="Zifcakova L."/>
            <person name="Stursova M."/>
            <person name="Spatafora J.W."/>
            <person name="Tedersoo L."/>
            <person name="Vaario L.M."/>
            <person name="Yamada A."/>
            <person name="Yan M."/>
            <person name="Wang P."/>
            <person name="Xu J."/>
            <person name="Bruns T."/>
            <person name="Baldrian P."/>
            <person name="Vilgalys R."/>
            <person name="Dunand C."/>
            <person name="Henrissat B."/>
            <person name="Grigoriev I.V."/>
            <person name="Hibbett D."/>
            <person name="Nagy L.G."/>
            <person name="Martin F.M."/>
        </authorList>
    </citation>
    <scope>NUCLEOTIDE SEQUENCE</scope>
    <source>
        <strain evidence="1">UP504</strain>
    </source>
</reference>
<keyword evidence="2" id="KW-1185">Reference proteome</keyword>
<dbReference type="AlphaFoldDB" id="A0A9P6E1T9"/>
<sequence length="78" mass="8894">MAFFLASSTKIFKGIISLHPCNFVVPVTLNGYQNLRTYIRADPKHDVSRWSHAHHLKSSDTILTKHSDGKHSCFFHSL</sequence>
<accession>A0A9P6E1T9</accession>
<name>A0A9P6E1T9_9AGAM</name>
<comment type="caution">
    <text evidence="1">The sequence shown here is derived from an EMBL/GenBank/DDBJ whole genome shotgun (WGS) entry which is preliminary data.</text>
</comment>